<dbReference type="GO" id="GO:0038023">
    <property type="term" value="F:signaling receptor activity"/>
    <property type="evidence" value="ECO:0007669"/>
    <property type="project" value="InterPro"/>
</dbReference>
<evidence type="ECO:0000256" key="2">
    <source>
        <dbReference type="ARBA" id="ARBA00008215"/>
    </source>
</evidence>
<accession>A0A9Q1C9R6</accession>
<gene>
    <name evidence="9" type="ORF">HOLleu_12137</name>
</gene>
<protein>
    <recommendedName>
        <fullName evidence="8">Ig-like domain-containing protein</fullName>
    </recommendedName>
</protein>
<keyword evidence="6" id="KW-1015">Disulfide bond</keyword>
<organism evidence="9 10">
    <name type="scientific">Holothuria leucospilota</name>
    <name type="common">Black long sea cucumber</name>
    <name type="synonym">Mertensiothuria leucospilota</name>
    <dbReference type="NCBI Taxonomy" id="206669"/>
    <lineage>
        <taxon>Eukaryota</taxon>
        <taxon>Metazoa</taxon>
        <taxon>Echinodermata</taxon>
        <taxon>Eleutherozoa</taxon>
        <taxon>Echinozoa</taxon>
        <taxon>Holothuroidea</taxon>
        <taxon>Aspidochirotacea</taxon>
        <taxon>Aspidochirotida</taxon>
        <taxon>Holothuriidae</taxon>
        <taxon>Holothuria</taxon>
    </lineage>
</organism>
<feature type="domain" description="Ig-like" evidence="8">
    <location>
        <begin position="217"/>
        <end position="319"/>
    </location>
</feature>
<dbReference type="PANTHER" id="PTHR21462">
    <property type="entry name" value="CELL SURFACE GLYCOPROTEIN OX2 RECEPTOR PRECURSOR"/>
    <property type="match status" value="1"/>
</dbReference>
<evidence type="ECO:0000259" key="8">
    <source>
        <dbReference type="PROSITE" id="PS50835"/>
    </source>
</evidence>
<dbReference type="EMBL" id="JAIZAY010000005">
    <property type="protein sequence ID" value="KAJ8041342.1"/>
    <property type="molecule type" value="Genomic_DNA"/>
</dbReference>
<evidence type="ECO:0000313" key="10">
    <source>
        <dbReference type="Proteomes" id="UP001152320"/>
    </source>
</evidence>
<dbReference type="InterPro" id="IPR036179">
    <property type="entry name" value="Ig-like_dom_sf"/>
</dbReference>
<reference evidence="9" key="1">
    <citation type="submission" date="2021-10" db="EMBL/GenBank/DDBJ databases">
        <title>Tropical sea cucumber genome reveals ecological adaptation and Cuvierian tubules defense mechanism.</title>
        <authorList>
            <person name="Chen T."/>
        </authorList>
    </citation>
    <scope>NUCLEOTIDE SEQUENCE</scope>
    <source>
        <strain evidence="9">Nanhai2018</strain>
        <tissue evidence="9">Muscle</tissue>
    </source>
</reference>
<dbReference type="InterPro" id="IPR040012">
    <property type="entry name" value="CD200R"/>
</dbReference>
<dbReference type="PANTHER" id="PTHR21462:SF2">
    <property type="entry name" value="CELL SURFACE GLYCOPROTEIN CD200 RECEPTOR 2"/>
    <property type="match status" value="1"/>
</dbReference>
<keyword evidence="5" id="KW-0472">Membrane</keyword>
<dbReference type="InterPro" id="IPR013783">
    <property type="entry name" value="Ig-like_fold"/>
</dbReference>
<dbReference type="SUPFAM" id="SSF48726">
    <property type="entry name" value="Immunoglobulin"/>
    <property type="match status" value="2"/>
</dbReference>
<evidence type="ECO:0000256" key="5">
    <source>
        <dbReference type="ARBA" id="ARBA00023136"/>
    </source>
</evidence>
<dbReference type="Gene3D" id="2.60.40.10">
    <property type="entry name" value="Immunoglobulins"/>
    <property type="match status" value="2"/>
</dbReference>
<comment type="subcellular location">
    <subcellularLocation>
        <location evidence="1">Membrane</location>
        <topology evidence="1">Single-pass membrane protein</topology>
    </subcellularLocation>
</comment>
<evidence type="ECO:0000256" key="7">
    <source>
        <dbReference type="ARBA" id="ARBA00023180"/>
    </source>
</evidence>
<evidence type="ECO:0000256" key="4">
    <source>
        <dbReference type="ARBA" id="ARBA00022989"/>
    </source>
</evidence>
<keyword evidence="4" id="KW-1133">Transmembrane helix</keyword>
<dbReference type="Proteomes" id="UP001152320">
    <property type="component" value="Chromosome 5"/>
</dbReference>
<keyword evidence="10" id="KW-1185">Reference proteome</keyword>
<comment type="similarity">
    <text evidence="2">Belongs to the CD200R family.</text>
</comment>
<dbReference type="PROSITE" id="PS50835">
    <property type="entry name" value="IG_LIKE"/>
    <property type="match status" value="1"/>
</dbReference>
<dbReference type="OrthoDB" id="6345017at2759"/>
<keyword evidence="3" id="KW-0812">Transmembrane</keyword>
<evidence type="ECO:0000256" key="1">
    <source>
        <dbReference type="ARBA" id="ARBA00004167"/>
    </source>
</evidence>
<name>A0A9Q1C9R6_HOLLE</name>
<evidence type="ECO:0000313" key="9">
    <source>
        <dbReference type="EMBL" id="KAJ8041342.1"/>
    </source>
</evidence>
<evidence type="ECO:0000256" key="6">
    <source>
        <dbReference type="ARBA" id="ARBA00023157"/>
    </source>
</evidence>
<dbReference type="GO" id="GO:0016020">
    <property type="term" value="C:membrane"/>
    <property type="evidence" value="ECO:0007669"/>
    <property type="project" value="UniProtKB-SubCell"/>
</dbReference>
<evidence type="ECO:0000256" key="3">
    <source>
        <dbReference type="ARBA" id="ARBA00022692"/>
    </source>
</evidence>
<dbReference type="CDD" id="cd00096">
    <property type="entry name" value="Ig"/>
    <property type="match status" value="1"/>
</dbReference>
<dbReference type="AlphaFoldDB" id="A0A9Q1C9R6"/>
<sequence length="326" mass="36727">MKENRVLSINTIMLRDQYVWNMNVFSNYSLYISPVTIDHEGFYQCVNGYEIATEHILVVQVPPRIVMSINGSEYNTSTQDKTLYVWTGKEVFVSCKASGAKPAANLTILINNKRLNPSQADTVILVRNIKENRTFDSVVDMKIRLPERIGNIICASSGQDGIPGQEVTVHYQNISFDLFLTLNGQQSDDVIYVDDKDEILAECYAEEIMLSIVKVAPKVRLMINGHDCKNGTLITSQHEVIGAICHAIGARPDVQLKWSVNDEFIEGTNNVYNRRGSNMTKDFITTLSIRPKENKGDITCHVKGHPAGNTYLRAEYRINGEQLYTL</sequence>
<keyword evidence="7" id="KW-0325">Glycoprotein</keyword>
<dbReference type="GO" id="GO:0009986">
    <property type="term" value="C:cell surface"/>
    <property type="evidence" value="ECO:0007669"/>
    <property type="project" value="UniProtKB-ARBA"/>
</dbReference>
<proteinExistence type="inferred from homology"/>
<comment type="caution">
    <text evidence="9">The sequence shown here is derived from an EMBL/GenBank/DDBJ whole genome shotgun (WGS) entry which is preliminary data.</text>
</comment>
<dbReference type="InterPro" id="IPR007110">
    <property type="entry name" value="Ig-like_dom"/>
</dbReference>